<dbReference type="Proteomes" id="UP001186944">
    <property type="component" value="Unassembled WGS sequence"/>
</dbReference>
<evidence type="ECO:0000256" key="1">
    <source>
        <dbReference type="SAM" id="MobiDB-lite"/>
    </source>
</evidence>
<dbReference type="AlphaFoldDB" id="A0AA88XCA1"/>
<dbReference type="Pfam" id="PF15075">
    <property type="entry name" value="SPMAP1-like"/>
    <property type="match status" value="1"/>
</dbReference>
<keyword evidence="3" id="KW-1185">Reference proteome</keyword>
<evidence type="ECO:0000313" key="3">
    <source>
        <dbReference type="Proteomes" id="UP001186944"/>
    </source>
</evidence>
<feature type="compositionally biased region" description="Basic and acidic residues" evidence="1">
    <location>
        <begin position="87"/>
        <end position="97"/>
    </location>
</feature>
<sequence>MAWVTFRSPLWHKDTVQSSVHALPDIHQQRNLERGFVNDAIRTFVRSSRRKPIIPAYNAERDKCARAYFRCPLVQSVMDRSLMLQEKQKQDKNEINKLSHRRRAKRTPTVAEIRAREEHFVNDAILTERMRTKYKDIIPVYDASHDKHCGGYFARQDVKRLLRVTCSQGQARDIETPSKKIVVTRKYLTTR</sequence>
<proteinExistence type="predicted"/>
<gene>
    <name evidence="2" type="ORF">FSP39_001226</name>
</gene>
<dbReference type="EMBL" id="VSWD01000014">
    <property type="protein sequence ID" value="KAK3082643.1"/>
    <property type="molecule type" value="Genomic_DNA"/>
</dbReference>
<accession>A0AA88XCA1</accession>
<dbReference type="PANTHER" id="PTHR34221">
    <property type="entry name" value="HYPOTHETICAL PROTEIN LOC691189"/>
    <property type="match status" value="1"/>
</dbReference>
<comment type="caution">
    <text evidence="2">The sequence shown here is derived from an EMBL/GenBank/DDBJ whole genome shotgun (WGS) entry which is preliminary data.</text>
</comment>
<name>A0AA88XCA1_PINIB</name>
<organism evidence="2 3">
    <name type="scientific">Pinctada imbricata</name>
    <name type="common">Atlantic pearl-oyster</name>
    <name type="synonym">Pinctada martensii</name>
    <dbReference type="NCBI Taxonomy" id="66713"/>
    <lineage>
        <taxon>Eukaryota</taxon>
        <taxon>Metazoa</taxon>
        <taxon>Spiralia</taxon>
        <taxon>Lophotrochozoa</taxon>
        <taxon>Mollusca</taxon>
        <taxon>Bivalvia</taxon>
        <taxon>Autobranchia</taxon>
        <taxon>Pteriomorphia</taxon>
        <taxon>Pterioida</taxon>
        <taxon>Pterioidea</taxon>
        <taxon>Pteriidae</taxon>
        <taxon>Pinctada</taxon>
    </lineage>
</organism>
<protein>
    <submittedName>
        <fullName evidence="2">Uncharacterized protein</fullName>
    </submittedName>
</protein>
<dbReference type="InterPro" id="IPR028027">
    <property type="entry name" value="SPMAP1"/>
</dbReference>
<reference evidence="2" key="1">
    <citation type="submission" date="2019-08" db="EMBL/GenBank/DDBJ databases">
        <title>The improved chromosome-level genome for the pearl oyster Pinctada fucata martensii using PacBio sequencing and Hi-C.</title>
        <authorList>
            <person name="Zheng Z."/>
        </authorList>
    </citation>
    <scope>NUCLEOTIDE SEQUENCE</scope>
    <source>
        <strain evidence="2">ZZ-2019</strain>
        <tissue evidence="2">Adductor muscle</tissue>
    </source>
</reference>
<evidence type="ECO:0000313" key="2">
    <source>
        <dbReference type="EMBL" id="KAK3082643.1"/>
    </source>
</evidence>
<dbReference type="PANTHER" id="PTHR34221:SF1">
    <property type="match status" value="1"/>
</dbReference>
<feature type="region of interest" description="Disordered" evidence="1">
    <location>
        <begin position="87"/>
        <end position="106"/>
    </location>
</feature>